<dbReference type="RefSeq" id="XP_033670034.1">
    <property type="nucleotide sequence ID" value="XM_033812076.1"/>
</dbReference>
<evidence type="ECO:0000256" key="2">
    <source>
        <dbReference type="ARBA" id="ARBA00023295"/>
    </source>
</evidence>
<dbReference type="Proteomes" id="UP000799537">
    <property type="component" value="Unassembled WGS sequence"/>
</dbReference>
<keyword evidence="5" id="KW-1185">Reference proteome</keyword>
<dbReference type="PANTHER" id="PTHR45708">
    <property type="entry name" value="ENDOCHITINASE"/>
    <property type="match status" value="1"/>
</dbReference>
<keyword evidence="1 4" id="KW-0378">Hydrolase</keyword>
<evidence type="ECO:0000256" key="3">
    <source>
        <dbReference type="SAM" id="SignalP"/>
    </source>
</evidence>
<keyword evidence="2" id="KW-0326">Glycosidase</keyword>
<dbReference type="InterPro" id="IPR050542">
    <property type="entry name" value="Glycosyl_Hydrlase18_Chitinase"/>
</dbReference>
<gene>
    <name evidence="4" type="ORF">M409DRAFT_52430</name>
</gene>
<evidence type="ECO:0000313" key="4">
    <source>
        <dbReference type="EMBL" id="KAF2169145.1"/>
    </source>
</evidence>
<dbReference type="GO" id="GO:0004568">
    <property type="term" value="F:chitinase activity"/>
    <property type="evidence" value="ECO:0007669"/>
    <property type="project" value="TreeGrafter"/>
</dbReference>
<dbReference type="InterPro" id="IPR017853">
    <property type="entry name" value="GH"/>
</dbReference>
<dbReference type="GO" id="GO:0005576">
    <property type="term" value="C:extracellular region"/>
    <property type="evidence" value="ECO:0007669"/>
    <property type="project" value="TreeGrafter"/>
</dbReference>
<dbReference type="SUPFAM" id="SSF51445">
    <property type="entry name" value="(Trans)glycosidases"/>
    <property type="match status" value="1"/>
</dbReference>
<name>A0A6A6CPV8_ZASCE</name>
<reference evidence="4" key="1">
    <citation type="journal article" date="2020" name="Stud. Mycol.">
        <title>101 Dothideomycetes genomes: a test case for predicting lifestyles and emergence of pathogens.</title>
        <authorList>
            <person name="Haridas S."/>
            <person name="Albert R."/>
            <person name="Binder M."/>
            <person name="Bloem J."/>
            <person name="Labutti K."/>
            <person name="Salamov A."/>
            <person name="Andreopoulos B."/>
            <person name="Baker S."/>
            <person name="Barry K."/>
            <person name="Bills G."/>
            <person name="Bluhm B."/>
            <person name="Cannon C."/>
            <person name="Castanera R."/>
            <person name="Culley D."/>
            <person name="Daum C."/>
            <person name="Ezra D."/>
            <person name="Gonzalez J."/>
            <person name="Henrissat B."/>
            <person name="Kuo A."/>
            <person name="Liang C."/>
            <person name="Lipzen A."/>
            <person name="Lutzoni F."/>
            <person name="Magnuson J."/>
            <person name="Mondo S."/>
            <person name="Nolan M."/>
            <person name="Ohm R."/>
            <person name="Pangilinan J."/>
            <person name="Park H.-J."/>
            <person name="Ramirez L."/>
            <person name="Alfaro M."/>
            <person name="Sun H."/>
            <person name="Tritt A."/>
            <person name="Yoshinaga Y."/>
            <person name="Zwiers L.-H."/>
            <person name="Turgeon B."/>
            <person name="Goodwin S."/>
            <person name="Spatafora J."/>
            <person name="Crous P."/>
            <person name="Grigoriev I."/>
        </authorList>
    </citation>
    <scope>NUCLEOTIDE SEQUENCE</scope>
    <source>
        <strain evidence="4">ATCC 36951</strain>
    </source>
</reference>
<dbReference type="PANTHER" id="PTHR45708:SF49">
    <property type="entry name" value="ENDOCHITINASE"/>
    <property type="match status" value="1"/>
</dbReference>
<feature type="chain" id="PRO_5025595769" evidence="3">
    <location>
        <begin position="25"/>
        <end position="552"/>
    </location>
</feature>
<dbReference type="GeneID" id="54565348"/>
<dbReference type="Gene3D" id="3.20.20.80">
    <property type="entry name" value="Glycosidases"/>
    <property type="match status" value="1"/>
</dbReference>
<feature type="signal peptide" evidence="3">
    <location>
        <begin position="1"/>
        <end position="24"/>
    </location>
</feature>
<proteinExistence type="predicted"/>
<organism evidence="4 5">
    <name type="scientific">Zasmidium cellare ATCC 36951</name>
    <dbReference type="NCBI Taxonomy" id="1080233"/>
    <lineage>
        <taxon>Eukaryota</taxon>
        <taxon>Fungi</taxon>
        <taxon>Dikarya</taxon>
        <taxon>Ascomycota</taxon>
        <taxon>Pezizomycotina</taxon>
        <taxon>Dothideomycetes</taxon>
        <taxon>Dothideomycetidae</taxon>
        <taxon>Mycosphaerellales</taxon>
        <taxon>Mycosphaerellaceae</taxon>
        <taxon>Zasmidium</taxon>
    </lineage>
</organism>
<dbReference type="EMBL" id="ML993588">
    <property type="protein sequence ID" value="KAF2169145.1"/>
    <property type="molecule type" value="Genomic_DNA"/>
</dbReference>
<accession>A0A6A6CPV8</accession>
<dbReference type="OrthoDB" id="3650913at2759"/>
<dbReference type="AlphaFoldDB" id="A0A6A6CPV8"/>
<evidence type="ECO:0000256" key="1">
    <source>
        <dbReference type="ARBA" id="ARBA00022801"/>
    </source>
</evidence>
<evidence type="ECO:0000313" key="5">
    <source>
        <dbReference type="Proteomes" id="UP000799537"/>
    </source>
</evidence>
<keyword evidence="3" id="KW-0732">Signal</keyword>
<sequence>MTLSISRFLHKLVLLLSISPLTTSRHVHRRPIHKHHVRQLVVPAVTAIEEPSTTTEVPASFTAGDAAIEDIQAIQDGLSDLPRDLLTFIQAIEHRMEELEVLFQSLIPGSPEAVSTSQSPSLLSAASSTGTLPIPDFTGLSIPLTGSYETTLNTATAPRASAVTSRSSQSFKWILSSNGSSPNPVCPYASGTGYPLHPASSTYTFDPQATGNIAINVYNSGRSPIQGGLSAICDKEEIDTVLLSFYTTLQGPEGYPSFGASGCTWDLPAAQKAAESNTSLCAGLVEGVTKCQQAGKKVLVGLQNYEVEDLPSDERATELANITWNLLGGGEIDSQLRPLGPGIKLDGFVMDGIKNTSEWLVFASSLRSHFDEDSSKSYYLASAPDCSLGNPSIGIGIMAQSDFVYPGFTGWGCGLWGLEFNEAKPAWQNSTVMSLEVSTFVDTLQQWSTLLIGQSTLPQPPRLYLGMSIPQDRYGPEDKLAMVFNEVQKRKISNWGGAMIRSGDSMVNNVDGRGNNYLRGLRVLLIVVLRAVGRVLGSSCVVPCIHRNASPS</sequence>
<protein>
    <submittedName>
        <fullName evidence="4">Glycoside hydrolase family 18 protein</fullName>
    </submittedName>
</protein>